<comment type="caution">
    <text evidence="1">The sequence shown here is derived from an EMBL/GenBank/DDBJ whole genome shotgun (WGS) entry which is preliminary data.</text>
</comment>
<gene>
    <name evidence="1" type="ORF">M23134_08196</name>
</gene>
<proteinExistence type="predicted"/>
<dbReference type="AlphaFoldDB" id="A1ZH99"/>
<evidence type="ECO:0000313" key="1">
    <source>
        <dbReference type="EMBL" id="EAY30367.1"/>
    </source>
</evidence>
<accession>A1ZH99</accession>
<protein>
    <submittedName>
        <fullName evidence="1">Uncharacterized protein</fullName>
    </submittedName>
</protein>
<keyword evidence="2" id="KW-1185">Reference proteome</keyword>
<name>A1ZH99_MICM2</name>
<evidence type="ECO:0000313" key="2">
    <source>
        <dbReference type="Proteomes" id="UP000004095"/>
    </source>
</evidence>
<organism evidence="1 2">
    <name type="scientific">Microscilla marina ATCC 23134</name>
    <dbReference type="NCBI Taxonomy" id="313606"/>
    <lineage>
        <taxon>Bacteria</taxon>
        <taxon>Pseudomonadati</taxon>
        <taxon>Bacteroidota</taxon>
        <taxon>Cytophagia</taxon>
        <taxon>Cytophagales</taxon>
        <taxon>Microscillaceae</taxon>
        <taxon>Microscilla</taxon>
    </lineage>
</organism>
<dbReference type="Proteomes" id="UP000004095">
    <property type="component" value="Unassembled WGS sequence"/>
</dbReference>
<sequence>MKCVFLRISLSKKKGKSKKMLPMHEASWWNTQLTLKIKNTVGRRTIQFLYGASGVLATLHYSARFKPGKPLPWWANYLKEKTEWLISNWEILPW</sequence>
<reference evidence="1 2" key="1">
    <citation type="submission" date="2007-01" db="EMBL/GenBank/DDBJ databases">
        <authorList>
            <person name="Haygood M."/>
            <person name="Podell S."/>
            <person name="Anderson C."/>
            <person name="Hopkinson B."/>
            <person name="Roe K."/>
            <person name="Barbeau K."/>
            <person name="Gaasterland T."/>
            <person name="Ferriera S."/>
            <person name="Johnson J."/>
            <person name="Kravitz S."/>
            <person name="Beeson K."/>
            <person name="Sutton G."/>
            <person name="Rogers Y.-H."/>
            <person name="Friedman R."/>
            <person name="Frazier M."/>
            <person name="Venter J.C."/>
        </authorList>
    </citation>
    <scope>NUCLEOTIDE SEQUENCE [LARGE SCALE GENOMIC DNA]</scope>
    <source>
        <strain evidence="1 2">ATCC 23134</strain>
    </source>
</reference>
<dbReference type="EMBL" id="AAWS01000007">
    <property type="protein sequence ID" value="EAY30367.1"/>
    <property type="molecule type" value="Genomic_DNA"/>
</dbReference>